<evidence type="ECO:0000256" key="4">
    <source>
        <dbReference type="RuleBase" id="RU003330"/>
    </source>
</evidence>
<protein>
    <recommendedName>
        <fullName evidence="7">Adenylate kinase</fullName>
    </recommendedName>
</protein>
<dbReference type="CDD" id="cd01428">
    <property type="entry name" value="ADK"/>
    <property type="match status" value="1"/>
</dbReference>
<keyword evidence="1 4" id="KW-0808">Transferase</keyword>
<dbReference type="SUPFAM" id="SSF52540">
    <property type="entry name" value="P-loop containing nucleoside triphosphate hydrolases"/>
    <property type="match status" value="1"/>
</dbReference>
<dbReference type="InterPro" id="IPR027417">
    <property type="entry name" value="P-loop_NTPase"/>
</dbReference>
<dbReference type="EMBL" id="JAQQWM010000009">
    <property type="protein sequence ID" value="KAK8047825.1"/>
    <property type="molecule type" value="Genomic_DNA"/>
</dbReference>
<dbReference type="Proteomes" id="UP001446871">
    <property type="component" value="Unassembled WGS sequence"/>
</dbReference>
<reference evidence="5 6" key="1">
    <citation type="submission" date="2023-01" db="EMBL/GenBank/DDBJ databases">
        <title>Analysis of 21 Apiospora genomes using comparative genomics revels a genus with tremendous synthesis potential of carbohydrate active enzymes and secondary metabolites.</title>
        <authorList>
            <person name="Sorensen T."/>
        </authorList>
    </citation>
    <scope>NUCLEOTIDE SEQUENCE [LARGE SCALE GENOMIC DNA]</scope>
    <source>
        <strain evidence="5 6">CBS 83171</strain>
    </source>
</reference>
<keyword evidence="6" id="KW-1185">Reference proteome</keyword>
<name>A0ABR1TPK8_9PEZI</name>
<gene>
    <name evidence="5" type="ORF">PG996_015889</name>
</gene>
<dbReference type="Gene3D" id="3.40.50.300">
    <property type="entry name" value="P-loop containing nucleotide triphosphate hydrolases"/>
    <property type="match status" value="1"/>
</dbReference>
<dbReference type="PANTHER" id="PTHR23359">
    <property type="entry name" value="NUCLEOTIDE KINASE"/>
    <property type="match status" value="1"/>
</dbReference>
<evidence type="ECO:0000256" key="2">
    <source>
        <dbReference type="ARBA" id="ARBA00022741"/>
    </source>
</evidence>
<dbReference type="Pfam" id="PF00406">
    <property type="entry name" value="ADK"/>
    <property type="match status" value="1"/>
</dbReference>
<evidence type="ECO:0000313" key="5">
    <source>
        <dbReference type="EMBL" id="KAK8047825.1"/>
    </source>
</evidence>
<organism evidence="5 6">
    <name type="scientific">Apiospora saccharicola</name>
    <dbReference type="NCBI Taxonomy" id="335842"/>
    <lineage>
        <taxon>Eukaryota</taxon>
        <taxon>Fungi</taxon>
        <taxon>Dikarya</taxon>
        <taxon>Ascomycota</taxon>
        <taxon>Pezizomycotina</taxon>
        <taxon>Sordariomycetes</taxon>
        <taxon>Xylariomycetidae</taxon>
        <taxon>Amphisphaeriales</taxon>
        <taxon>Apiosporaceae</taxon>
        <taxon>Apiospora</taxon>
    </lineage>
</organism>
<evidence type="ECO:0000256" key="1">
    <source>
        <dbReference type="ARBA" id="ARBA00022679"/>
    </source>
</evidence>
<proteinExistence type="inferred from homology"/>
<evidence type="ECO:0000313" key="6">
    <source>
        <dbReference type="Proteomes" id="UP001446871"/>
    </source>
</evidence>
<dbReference type="PRINTS" id="PR00094">
    <property type="entry name" value="ADENYLTKNASE"/>
</dbReference>
<comment type="caution">
    <text evidence="5">The sequence shown here is derived from an EMBL/GenBank/DDBJ whole genome shotgun (WGS) entry which is preliminary data.</text>
</comment>
<sequence>MVRSDDSSAFGFHTIVFVLGPGCGKGTLCKAVTGRPDINEAHYTHLSLGDHLRELCKQDVKTQDRNVDYDKIREHLKENKLLPADVLIPVLEHKMGDRFSTTWLIDGFPRNLETALAFEKTASTVLPLPSLTTCLGQLGKPDMVIVLECERATAEARFLKRGRESADDKERFARRYAEYVENMKAIREHYRKQGDIRLETICTDMPLEDSLGDFGDSLLSVSALDRDGVEKEWAAIQEAMGKGHS</sequence>
<evidence type="ECO:0000256" key="3">
    <source>
        <dbReference type="ARBA" id="ARBA00022777"/>
    </source>
</evidence>
<accession>A0ABR1TPK8</accession>
<dbReference type="InterPro" id="IPR000850">
    <property type="entry name" value="Adenylat/UMP-CMP_kin"/>
</dbReference>
<keyword evidence="3 4" id="KW-0418">Kinase</keyword>
<comment type="similarity">
    <text evidence="4">Belongs to the adenylate kinase family.</text>
</comment>
<keyword evidence="2" id="KW-0547">Nucleotide-binding</keyword>
<evidence type="ECO:0008006" key="7">
    <source>
        <dbReference type="Google" id="ProtNLM"/>
    </source>
</evidence>